<name>A0A1I6X6G1_9ACTN</name>
<feature type="transmembrane region" description="Helical" evidence="4">
    <location>
        <begin position="392"/>
        <end position="414"/>
    </location>
</feature>
<evidence type="ECO:0000313" key="6">
    <source>
        <dbReference type="Proteomes" id="UP000199165"/>
    </source>
</evidence>
<dbReference type="Gene3D" id="3.90.550.10">
    <property type="entry name" value="Spore Coat Polysaccharide Biosynthesis Protein SpsA, Chain A"/>
    <property type="match status" value="1"/>
</dbReference>
<comment type="similarity">
    <text evidence="1">Belongs to the glycosyltransferase 2 family.</text>
</comment>
<feature type="transmembrane region" description="Helical" evidence="4">
    <location>
        <begin position="361"/>
        <end position="380"/>
    </location>
</feature>
<dbReference type="EMBL" id="FPAT01000001">
    <property type="protein sequence ID" value="SFT33807.1"/>
    <property type="molecule type" value="Genomic_DNA"/>
</dbReference>
<keyword evidence="4" id="KW-0812">Transmembrane</keyword>
<dbReference type="GO" id="GO:0016757">
    <property type="term" value="F:glycosyltransferase activity"/>
    <property type="evidence" value="ECO:0007669"/>
    <property type="project" value="UniProtKB-KW"/>
</dbReference>
<gene>
    <name evidence="5" type="ORF">SAMN04487904_101244</name>
</gene>
<keyword evidence="4" id="KW-0472">Membrane</keyword>
<protein>
    <submittedName>
        <fullName evidence="5">Glycosyltransferase, catalytic subunit of cellulose synthase and poly-beta-1,6-N-acetylglucosamine synthase</fullName>
    </submittedName>
</protein>
<dbReference type="CDD" id="cd06423">
    <property type="entry name" value="CESA_like"/>
    <property type="match status" value="1"/>
</dbReference>
<keyword evidence="4" id="KW-1133">Transmembrane helix</keyword>
<dbReference type="PANTHER" id="PTHR43630:SF1">
    <property type="entry name" value="POLY-BETA-1,6-N-ACETYL-D-GLUCOSAMINE SYNTHASE"/>
    <property type="match status" value="1"/>
</dbReference>
<dbReference type="InterPro" id="IPR029044">
    <property type="entry name" value="Nucleotide-diphossugar_trans"/>
</dbReference>
<evidence type="ECO:0000256" key="4">
    <source>
        <dbReference type="SAM" id="Phobius"/>
    </source>
</evidence>
<keyword evidence="2" id="KW-0328">Glycosyltransferase</keyword>
<feature type="transmembrane region" description="Helical" evidence="4">
    <location>
        <begin position="20"/>
        <end position="46"/>
    </location>
</feature>
<organism evidence="5 6">
    <name type="scientific">Actinopolyspora righensis</name>
    <dbReference type="NCBI Taxonomy" id="995060"/>
    <lineage>
        <taxon>Bacteria</taxon>
        <taxon>Bacillati</taxon>
        <taxon>Actinomycetota</taxon>
        <taxon>Actinomycetes</taxon>
        <taxon>Actinopolysporales</taxon>
        <taxon>Actinopolysporaceae</taxon>
        <taxon>Actinopolyspora</taxon>
        <taxon>Actinopolyspora alba group</taxon>
    </lineage>
</organism>
<dbReference type="STRING" id="995060.SAMN04487904_101244"/>
<dbReference type="Pfam" id="PF13641">
    <property type="entry name" value="Glyco_tranf_2_3"/>
    <property type="match status" value="1"/>
</dbReference>
<sequence>MRNRFHSSGAIMNTFLSVLHAVAVGVVFLGAVPLVSALAQFLLVGLHRWRGLYRDRRLYLPRTTVVIPAWNESNVLRPTIEALLGSDYPASRLRVLVVDDASTDSTAELMAELTTAHPDRVTHLRREHGGQGKAHTLNHGLREVLRGSWAEAVLVTDADVRFDPDALWRMTRQLSDPAVGAVCAYIKEGSGRHGNYVNRYIGFEYVTAQAAARRSQNVIGAVACLAGGAQLHSRHNLADLGGRFDTETLAEDTVTTFETQLAGNRVVFDGCATVRAEEPGTLTSLWKQRLRWSRGNLQVTRRYARLWFRGRATGDNRLGSWLFGLVWFSLLLTPALMVASSCALLFLLFTDSGRSWFAFHALWVINLASYLFTTLLSLVIDRSTARRCWREALIFPGVISVLILIVTAAPNFFVPLFNDWGLGLNPDSPHSLMGFVYSWLALAMPIAWLAKLVESTRLRPLAPVLIQLTGYGSLLAACTVAAFVSELRHSEQRWDKTEKAGLAGRASRERGGV</sequence>
<accession>A0A1I6X6G1</accession>
<proteinExistence type="inferred from homology"/>
<feature type="transmembrane region" description="Helical" evidence="4">
    <location>
        <begin position="434"/>
        <end position="453"/>
    </location>
</feature>
<keyword evidence="3 5" id="KW-0808">Transferase</keyword>
<dbReference type="SUPFAM" id="SSF53448">
    <property type="entry name" value="Nucleotide-diphospho-sugar transferases"/>
    <property type="match status" value="1"/>
</dbReference>
<feature type="transmembrane region" description="Helical" evidence="4">
    <location>
        <begin position="321"/>
        <end position="349"/>
    </location>
</feature>
<evidence type="ECO:0000256" key="2">
    <source>
        <dbReference type="ARBA" id="ARBA00022676"/>
    </source>
</evidence>
<evidence type="ECO:0000256" key="3">
    <source>
        <dbReference type="ARBA" id="ARBA00022679"/>
    </source>
</evidence>
<dbReference type="PANTHER" id="PTHR43630">
    <property type="entry name" value="POLY-BETA-1,6-N-ACETYL-D-GLUCOSAMINE SYNTHASE"/>
    <property type="match status" value="1"/>
</dbReference>
<dbReference type="AlphaFoldDB" id="A0A1I6X6G1"/>
<reference evidence="6" key="1">
    <citation type="submission" date="2016-10" db="EMBL/GenBank/DDBJ databases">
        <authorList>
            <person name="Varghese N."/>
            <person name="Submissions S."/>
        </authorList>
    </citation>
    <scope>NUCLEOTIDE SEQUENCE [LARGE SCALE GENOMIC DNA]</scope>
    <source>
        <strain evidence="6">DSM 45501</strain>
    </source>
</reference>
<evidence type="ECO:0000313" key="5">
    <source>
        <dbReference type="EMBL" id="SFT33807.1"/>
    </source>
</evidence>
<dbReference type="Proteomes" id="UP000199165">
    <property type="component" value="Unassembled WGS sequence"/>
</dbReference>
<feature type="transmembrane region" description="Helical" evidence="4">
    <location>
        <begin position="465"/>
        <end position="484"/>
    </location>
</feature>
<evidence type="ECO:0000256" key="1">
    <source>
        <dbReference type="ARBA" id="ARBA00006739"/>
    </source>
</evidence>
<keyword evidence="6" id="KW-1185">Reference proteome</keyword>